<accession>A0A210QRB3</accession>
<keyword evidence="3" id="KW-0675">Receptor</keyword>
<evidence type="ECO:0000256" key="1">
    <source>
        <dbReference type="SAM" id="SignalP"/>
    </source>
</evidence>
<dbReference type="SUPFAM" id="SSF52058">
    <property type="entry name" value="L domain-like"/>
    <property type="match status" value="1"/>
</dbReference>
<feature type="signal peptide" evidence="1">
    <location>
        <begin position="1"/>
        <end position="28"/>
    </location>
</feature>
<gene>
    <name evidence="3" type="ORF">KP79_PYT24270</name>
</gene>
<dbReference type="InterPro" id="IPR036941">
    <property type="entry name" value="Rcpt_L-dom_sf"/>
</dbReference>
<reference evidence="3 4" key="1">
    <citation type="journal article" date="2017" name="Nat. Ecol. Evol.">
        <title>Scallop genome provides insights into evolution of bilaterian karyotype and development.</title>
        <authorList>
            <person name="Wang S."/>
            <person name="Zhang J."/>
            <person name="Jiao W."/>
            <person name="Li J."/>
            <person name="Xun X."/>
            <person name="Sun Y."/>
            <person name="Guo X."/>
            <person name="Huan P."/>
            <person name="Dong B."/>
            <person name="Zhang L."/>
            <person name="Hu X."/>
            <person name="Sun X."/>
            <person name="Wang J."/>
            <person name="Zhao C."/>
            <person name="Wang Y."/>
            <person name="Wang D."/>
            <person name="Huang X."/>
            <person name="Wang R."/>
            <person name="Lv J."/>
            <person name="Li Y."/>
            <person name="Zhang Z."/>
            <person name="Liu B."/>
            <person name="Lu W."/>
            <person name="Hui Y."/>
            <person name="Liang J."/>
            <person name="Zhou Z."/>
            <person name="Hou R."/>
            <person name="Li X."/>
            <person name="Liu Y."/>
            <person name="Li H."/>
            <person name="Ning X."/>
            <person name="Lin Y."/>
            <person name="Zhao L."/>
            <person name="Xing Q."/>
            <person name="Dou J."/>
            <person name="Li Y."/>
            <person name="Mao J."/>
            <person name="Guo H."/>
            <person name="Dou H."/>
            <person name="Li T."/>
            <person name="Mu C."/>
            <person name="Jiang W."/>
            <person name="Fu Q."/>
            <person name="Fu X."/>
            <person name="Miao Y."/>
            <person name="Liu J."/>
            <person name="Yu Q."/>
            <person name="Li R."/>
            <person name="Liao H."/>
            <person name="Li X."/>
            <person name="Kong Y."/>
            <person name="Jiang Z."/>
            <person name="Chourrout D."/>
            <person name="Li R."/>
            <person name="Bao Z."/>
        </authorList>
    </citation>
    <scope>NUCLEOTIDE SEQUENCE [LARGE SCALE GENOMIC DNA]</scope>
    <source>
        <strain evidence="3 4">PY_sf001</strain>
    </source>
</reference>
<evidence type="ECO:0000313" key="3">
    <source>
        <dbReference type="EMBL" id="OWF51296.1"/>
    </source>
</evidence>
<name>A0A210QRB3_MIZYE</name>
<organism evidence="3 4">
    <name type="scientific">Mizuhopecten yessoensis</name>
    <name type="common">Japanese scallop</name>
    <name type="synonym">Patinopecten yessoensis</name>
    <dbReference type="NCBI Taxonomy" id="6573"/>
    <lineage>
        <taxon>Eukaryota</taxon>
        <taxon>Metazoa</taxon>
        <taxon>Spiralia</taxon>
        <taxon>Lophotrochozoa</taxon>
        <taxon>Mollusca</taxon>
        <taxon>Bivalvia</taxon>
        <taxon>Autobranchia</taxon>
        <taxon>Pteriomorphia</taxon>
        <taxon>Pectinida</taxon>
        <taxon>Pectinoidea</taxon>
        <taxon>Pectinidae</taxon>
        <taxon>Mizuhopecten</taxon>
    </lineage>
</organism>
<keyword evidence="4" id="KW-1185">Reference proteome</keyword>
<dbReference type="OrthoDB" id="5809444at2759"/>
<dbReference type="Gene3D" id="3.80.20.20">
    <property type="entry name" value="Receptor L-domain"/>
    <property type="match status" value="1"/>
</dbReference>
<feature type="domain" description="Receptor L-domain" evidence="2">
    <location>
        <begin position="50"/>
        <end position="167"/>
    </location>
</feature>
<comment type="caution">
    <text evidence="3">The sequence shown here is derived from an EMBL/GenBank/DDBJ whole genome shotgun (WGS) entry which is preliminary data.</text>
</comment>
<protein>
    <submittedName>
        <fullName evidence="3">Epidermal growth factor receptor</fullName>
    </submittedName>
</protein>
<keyword evidence="1" id="KW-0732">Signal</keyword>
<sequence>MAFMSHANTQGGLIAIILLLIGAGEIESRVCRGIDEPEFLHVYNVWQFRGCTKIDGSIRIVQTTFDGDAYYNRPGLHPDALWAFSEVREITGFLLIQGKHPHFSHLDYFQNLEIIQGRELSPTFSSTVNIMVTSVESLGLSSLRNVTNGNVLIYANPNLCYVRSANFEHIVQSADQKIIVKSNAPRGQCFLAKRTCSPRCERRLCWGRGISNCVGDIEESNALIDLMDNNFLSG</sequence>
<proteinExistence type="predicted"/>
<feature type="chain" id="PRO_5012555483" evidence="1">
    <location>
        <begin position="29"/>
        <end position="234"/>
    </location>
</feature>
<dbReference type="Proteomes" id="UP000242188">
    <property type="component" value="Unassembled WGS sequence"/>
</dbReference>
<dbReference type="AlphaFoldDB" id="A0A210QRB3"/>
<dbReference type="Pfam" id="PF01030">
    <property type="entry name" value="Recep_L_domain"/>
    <property type="match status" value="1"/>
</dbReference>
<dbReference type="InterPro" id="IPR000494">
    <property type="entry name" value="Rcpt_L-dom"/>
</dbReference>
<evidence type="ECO:0000313" key="4">
    <source>
        <dbReference type="Proteomes" id="UP000242188"/>
    </source>
</evidence>
<dbReference type="EMBL" id="NEDP02002300">
    <property type="protein sequence ID" value="OWF51296.1"/>
    <property type="molecule type" value="Genomic_DNA"/>
</dbReference>
<dbReference type="STRING" id="6573.A0A210QRB3"/>
<evidence type="ECO:0000259" key="2">
    <source>
        <dbReference type="Pfam" id="PF01030"/>
    </source>
</evidence>